<sequence>MRAMLTVTLAAAAIFGVSASPGLSLSLITPESVTADCDCQEHWYRDGGTPSVLPVKGDLLISPGSGSPEATVKKNNAASFTTLAPGQTFEITHNLGGIYNFNNTGAGNFKLDAVSNVFQYIDASGNLATIEASTESKNVGLTVESSHSLAASSYLNGGVNPGTTRYTTWFGTYDSDRAPTVRSHFPLIGTGASSTSYDCSTCAVDAMGYVYANDPSRIYLCGSFWSAATTGTDSQAGTIVHELSHFTVNGGTEDHVYSQTLAKKLAKSNPRPGHHERR</sequence>
<feature type="signal peptide" evidence="8">
    <location>
        <begin position="1"/>
        <end position="19"/>
    </location>
</feature>
<keyword evidence="8" id="KW-0732">Signal</keyword>
<feature type="chain" id="PRO_5005502199" evidence="8">
    <location>
        <begin position="20"/>
        <end position="278"/>
    </location>
</feature>
<evidence type="ECO:0000256" key="4">
    <source>
        <dbReference type="ARBA" id="ARBA00022723"/>
    </source>
</evidence>
<dbReference type="Pfam" id="PF14521">
    <property type="entry name" value="Aspzincin_M35"/>
    <property type="match status" value="1"/>
</dbReference>
<proteinExistence type="inferred from homology"/>
<keyword evidence="4" id="KW-0479">Metal-binding</keyword>
<evidence type="ECO:0000256" key="8">
    <source>
        <dbReference type="SAM" id="SignalP"/>
    </source>
</evidence>
<evidence type="ECO:0000256" key="6">
    <source>
        <dbReference type="ARBA" id="ARBA00022833"/>
    </source>
</evidence>
<evidence type="ECO:0000259" key="9">
    <source>
        <dbReference type="SMART" id="SM01351"/>
    </source>
</evidence>
<dbReference type="PANTHER" id="PTHR37016">
    <property type="match status" value="1"/>
</dbReference>
<evidence type="ECO:0000256" key="2">
    <source>
        <dbReference type="ARBA" id="ARBA00010279"/>
    </source>
</evidence>
<protein>
    <submittedName>
        <fullName evidence="10">Peptidyl-Lys metalloendopeptidase</fullName>
    </submittedName>
</protein>
<dbReference type="PANTHER" id="PTHR37016:SF3">
    <property type="entry name" value="NEUTRAL PROTEASE 2-RELATED"/>
    <property type="match status" value="1"/>
</dbReference>
<dbReference type="AlphaFoldDB" id="A0A0K6FPT5"/>
<reference evidence="10 11" key="1">
    <citation type="submission" date="2015-07" db="EMBL/GenBank/DDBJ databases">
        <authorList>
            <person name="Noorani M."/>
        </authorList>
    </citation>
    <scope>NUCLEOTIDE SEQUENCE [LARGE SCALE GENOMIC DNA]</scope>
    <source>
        <strain evidence="10">BBA 69670</strain>
    </source>
</reference>
<evidence type="ECO:0000256" key="3">
    <source>
        <dbReference type="ARBA" id="ARBA00022670"/>
    </source>
</evidence>
<evidence type="ECO:0000256" key="7">
    <source>
        <dbReference type="ARBA" id="ARBA00023049"/>
    </source>
</evidence>
<accession>A0A0K6FPT5</accession>
<dbReference type="InterPro" id="IPR029463">
    <property type="entry name" value="Lys_MEP"/>
</dbReference>
<dbReference type="GO" id="GO:0004222">
    <property type="term" value="F:metalloendopeptidase activity"/>
    <property type="evidence" value="ECO:0007669"/>
    <property type="project" value="InterPro"/>
</dbReference>
<dbReference type="Gene3D" id="3.40.390.10">
    <property type="entry name" value="Collagenase (Catalytic Domain)"/>
    <property type="match status" value="1"/>
</dbReference>
<comment type="similarity">
    <text evidence="2">Belongs to the peptidase M35 family.</text>
</comment>
<evidence type="ECO:0000313" key="10">
    <source>
        <dbReference type="EMBL" id="CUA68102.1"/>
    </source>
</evidence>
<keyword evidence="7" id="KW-0482">Metalloprotease</keyword>
<name>A0A0K6FPT5_9AGAM</name>
<evidence type="ECO:0000313" key="11">
    <source>
        <dbReference type="Proteomes" id="UP000044841"/>
    </source>
</evidence>
<dbReference type="GO" id="GO:0006508">
    <property type="term" value="P:proteolysis"/>
    <property type="evidence" value="ECO:0007669"/>
    <property type="project" value="UniProtKB-KW"/>
</dbReference>
<dbReference type="InterPro" id="IPR024079">
    <property type="entry name" value="MetalloPept_cat_dom_sf"/>
</dbReference>
<organism evidence="10 11">
    <name type="scientific">Rhizoctonia solani</name>
    <dbReference type="NCBI Taxonomy" id="456999"/>
    <lineage>
        <taxon>Eukaryota</taxon>
        <taxon>Fungi</taxon>
        <taxon>Dikarya</taxon>
        <taxon>Basidiomycota</taxon>
        <taxon>Agaricomycotina</taxon>
        <taxon>Agaricomycetes</taxon>
        <taxon>Cantharellales</taxon>
        <taxon>Ceratobasidiaceae</taxon>
        <taxon>Rhizoctonia</taxon>
    </lineage>
</organism>
<evidence type="ECO:0000256" key="5">
    <source>
        <dbReference type="ARBA" id="ARBA00022801"/>
    </source>
</evidence>
<keyword evidence="6" id="KW-0862">Zinc</keyword>
<dbReference type="SMART" id="SM01351">
    <property type="entry name" value="Aspzincin_M35"/>
    <property type="match status" value="1"/>
</dbReference>
<keyword evidence="5" id="KW-0378">Hydrolase</keyword>
<dbReference type="Proteomes" id="UP000044841">
    <property type="component" value="Unassembled WGS sequence"/>
</dbReference>
<keyword evidence="3" id="KW-0645">Protease</keyword>
<dbReference type="EMBL" id="CYGV01000335">
    <property type="protein sequence ID" value="CUA68102.1"/>
    <property type="molecule type" value="Genomic_DNA"/>
</dbReference>
<gene>
    <name evidence="10" type="ORF">RSOLAG22IIIB_03340</name>
</gene>
<dbReference type="SUPFAM" id="SSF55486">
    <property type="entry name" value="Metalloproteases ('zincins'), catalytic domain"/>
    <property type="match status" value="1"/>
</dbReference>
<keyword evidence="11" id="KW-1185">Reference proteome</keyword>
<comment type="cofactor">
    <cofactor evidence="1">
        <name>Zn(2+)</name>
        <dbReference type="ChEBI" id="CHEBI:29105"/>
    </cofactor>
</comment>
<feature type="domain" description="Lysine-specific metallo-endopeptidase" evidence="9">
    <location>
        <begin position="153"/>
        <end position="276"/>
    </location>
</feature>
<dbReference type="InterPro" id="IPR050414">
    <property type="entry name" value="Fungal_M35_metalloproteases"/>
</dbReference>
<dbReference type="GO" id="GO:0046872">
    <property type="term" value="F:metal ion binding"/>
    <property type="evidence" value="ECO:0007669"/>
    <property type="project" value="UniProtKB-KW"/>
</dbReference>
<evidence type="ECO:0000256" key="1">
    <source>
        <dbReference type="ARBA" id="ARBA00001947"/>
    </source>
</evidence>